<organism evidence="1 2">
    <name type="scientific">Arsenicicoccus cauae</name>
    <dbReference type="NCBI Taxonomy" id="2663847"/>
    <lineage>
        <taxon>Bacteria</taxon>
        <taxon>Bacillati</taxon>
        <taxon>Actinomycetota</taxon>
        <taxon>Actinomycetes</taxon>
        <taxon>Micrococcales</taxon>
        <taxon>Intrasporangiaceae</taxon>
        <taxon>Arsenicicoccus</taxon>
    </lineage>
</organism>
<dbReference type="AlphaFoldDB" id="A0A6I3IR86"/>
<gene>
    <name evidence="1" type="ORF">GGG17_04105</name>
</gene>
<name>A0A6I3IR86_9MICO</name>
<keyword evidence="2" id="KW-1185">Reference proteome</keyword>
<dbReference type="Gene3D" id="1.20.1290.10">
    <property type="entry name" value="AhpD-like"/>
    <property type="match status" value="1"/>
</dbReference>
<dbReference type="EMBL" id="WLVL01000017">
    <property type="protein sequence ID" value="MTB71169.1"/>
    <property type="molecule type" value="Genomic_DNA"/>
</dbReference>
<dbReference type="SUPFAM" id="SSF69118">
    <property type="entry name" value="AhpD-like"/>
    <property type="match status" value="1"/>
</dbReference>
<dbReference type="Proteomes" id="UP000431092">
    <property type="component" value="Unassembled WGS sequence"/>
</dbReference>
<evidence type="ECO:0000313" key="2">
    <source>
        <dbReference type="Proteomes" id="UP000431092"/>
    </source>
</evidence>
<dbReference type="InterPro" id="IPR029032">
    <property type="entry name" value="AhpD-like"/>
</dbReference>
<protein>
    <submittedName>
        <fullName evidence="1">Uncharacterized protein</fullName>
    </submittedName>
</protein>
<dbReference type="RefSeq" id="WP_154592501.1">
    <property type="nucleotide sequence ID" value="NZ_CP171001.1"/>
</dbReference>
<comment type="caution">
    <text evidence="1">The sequence shown here is derived from an EMBL/GenBank/DDBJ whole genome shotgun (WGS) entry which is preliminary data.</text>
</comment>
<accession>A0A6I3IR86</accession>
<reference evidence="1 2" key="1">
    <citation type="submission" date="2019-11" db="EMBL/GenBank/DDBJ databases">
        <title>Whole genome sequencing identifies a novel species of the genus Arsenicicoccus isolated from human blood.</title>
        <authorList>
            <person name="Jeong J.H."/>
            <person name="Kweon O.J."/>
            <person name="Kim H.R."/>
            <person name="Kim T.-H."/>
            <person name="Ha S.-M."/>
            <person name="Lee M.-K."/>
        </authorList>
    </citation>
    <scope>NUCLEOTIDE SEQUENCE [LARGE SCALE GENOMIC DNA]</scope>
    <source>
        <strain evidence="1 2">MKL-02</strain>
    </source>
</reference>
<evidence type="ECO:0000313" key="1">
    <source>
        <dbReference type="EMBL" id="MTB71169.1"/>
    </source>
</evidence>
<proteinExistence type="predicted"/>
<sequence>MSETTHSFQQLSAGTGWRRTGFAPRLPSAAPWYVVEEVFARLFGVRDTRASHLDPEVGRILRTPVELREAVYQLATLIGFPCAVNAIRLLGEHLRDQEREQEREQE</sequence>